<dbReference type="Proteomes" id="UP001597601">
    <property type="component" value="Unassembled WGS sequence"/>
</dbReference>
<feature type="signal peptide" evidence="1">
    <location>
        <begin position="1"/>
        <end position="22"/>
    </location>
</feature>
<evidence type="ECO:0008006" key="4">
    <source>
        <dbReference type="Google" id="ProtNLM"/>
    </source>
</evidence>
<sequence>MRNFKTKLLGLSLLVVALSACNRGFDKVVPASPNEPSGASVFKKPKVLYIIADGARGTQVRDANIPTLKSLLTHSIYTWNSLGDANSSTNATNWASMITGVSKEKHNVLTEDFVGNNLATYKTIFERIKSINPDLRIASFSSSLLFKNNLTAGTNVSENLTNDETVKSRMVDFLKTDAADLVVGEFSAIQAAGVAGTFDNSDAGYKNAINTFDTQVGAILDAVKSRTTYNSESWLIIISSNKGGPATLNPLEDDKTVFSNTNANTFSIIYNASYNPTFIGKPFVGNSYVGNAVRFRGWPHKGVAEVKGVDPQFNVNYSSAFNFGDTSSFTISVKIKKHKNPYNTSRGDYYYQWPAFLGKQGKSPTDNNPGTGWGGGASRGWNFCLFQNRWRFMIIGNKDGSGGLNEEIAGLEFSGDTWHDLTAVVERTPNGAKQVRVYTDGVMAITNRNNASLANPSYVPFVLGANPNFDNNSFLRLGWTTGEQDPGNSEVINTYGAIDVELKEFKIFKAALPDAVVKQYACDQSIDRSHPFYNFLVGYWPINEGSGTVLKDRVGLADMTLSQQQSNTPASGSSGPTAPLFSGYQWTAFTDLICSPPASNLGLLVPKNTDLPAQVLSWFNIARQSSWGLDGKVWIAK</sequence>
<evidence type="ECO:0000313" key="2">
    <source>
        <dbReference type="EMBL" id="MFD2865885.1"/>
    </source>
</evidence>
<dbReference type="PROSITE" id="PS51257">
    <property type="entry name" value="PROKAR_LIPOPROTEIN"/>
    <property type="match status" value="1"/>
</dbReference>
<dbReference type="EMBL" id="JBHUON010000018">
    <property type="protein sequence ID" value="MFD2865885.1"/>
    <property type="molecule type" value="Genomic_DNA"/>
</dbReference>
<keyword evidence="3" id="KW-1185">Reference proteome</keyword>
<dbReference type="InterPro" id="IPR013320">
    <property type="entry name" value="ConA-like_dom_sf"/>
</dbReference>
<reference evidence="3" key="1">
    <citation type="journal article" date="2019" name="Int. J. Syst. Evol. Microbiol.">
        <title>The Global Catalogue of Microorganisms (GCM) 10K type strain sequencing project: providing services to taxonomists for standard genome sequencing and annotation.</title>
        <authorList>
            <consortium name="The Broad Institute Genomics Platform"/>
            <consortium name="The Broad Institute Genome Sequencing Center for Infectious Disease"/>
            <person name="Wu L."/>
            <person name="Ma J."/>
        </authorList>
    </citation>
    <scope>NUCLEOTIDE SEQUENCE [LARGE SCALE GENOMIC DNA]</scope>
    <source>
        <strain evidence="3">KCTC 52232</strain>
    </source>
</reference>
<dbReference type="Gene3D" id="3.40.720.10">
    <property type="entry name" value="Alkaline Phosphatase, subunit A"/>
    <property type="match status" value="1"/>
</dbReference>
<dbReference type="SUPFAM" id="SSF49899">
    <property type="entry name" value="Concanavalin A-like lectins/glucanases"/>
    <property type="match status" value="1"/>
</dbReference>
<dbReference type="SUPFAM" id="SSF53649">
    <property type="entry name" value="Alkaline phosphatase-like"/>
    <property type="match status" value="1"/>
</dbReference>
<evidence type="ECO:0000256" key="1">
    <source>
        <dbReference type="SAM" id="SignalP"/>
    </source>
</evidence>
<name>A0ABW5XQ18_9SPHI</name>
<proteinExistence type="predicted"/>
<keyword evidence="1" id="KW-0732">Signal</keyword>
<comment type="caution">
    <text evidence="2">The sequence shown here is derived from an EMBL/GenBank/DDBJ whole genome shotgun (WGS) entry which is preliminary data.</text>
</comment>
<dbReference type="RefSeq" id="WP_377129034.1">
    <property type="nucleotide sequence ID" value="NZ_JBHUHN010000001.1"/>
</dbReference>
<organism evidence="2 3">
    <name type="scientific">Mucilaginibacter antarcticus</name>
    <dbReference type="NCBI Taxonomy" id="1855725"/>
    <lineage>
        <taxon>Bacteria</taxon>
        <taxon>Pseudomonadati</taxon>
        <taxon>Bacteroidota</taxon>
        <taxon>Sphingobacteriia</taxon>
        <taxon>Sphingobacteriales</taxon>
        <taxon>Sphingobacteriaceae</taxon>
        <taxon>Mucilaginibacter</taxon>
    </lineage>
</organism>
<protein>
    <recommendedName>
        <fullName evidence="4">Type I phosphodiesterase/nucleotide pyrophosphatase</fullName>
    </recommendedName>
</protein>
<dbReference type="Gene3D" id="2.60.120.200">
    <property type="match status" value="1"/>
</dbReference>
<dbReference type="InterPro" id="IPR017850">
    <property type="entry name" value="Alkaline_phosphatase_core_sf"/>
</dbReference>
<accession>A0ABW5XQ18</accession>
<evidence type="ECO:0000313" key="3">
    <source>
        <dbReference type="Proteomes" id="UP001597601"/>
    </source>
</evidence>
<feature type="chain" id="PRO_5046283118" description="Type I phosphodiesterase/nucleotide pyrophosphatase" evidence="1">
    <location>
        <begin position="23"/>
        <end position="637"/>
    </location>
</feature>
<gene>
    <name evidence="2" type="ORF">ACFSYC_14385</name>
</gene>